<keyword evidence="4" id="KW-0500">Molybdenum</keyword>
<dbReference type="Gene3D" id="3.40.980.10">
    <property type="entry name" value="MoaB/Mog-like domain"/>
    <property type="match status" value="1"/>
</dbReference>
<dbReference type="SMART" id="SM00852">
    <property type="entry name" value="MoCF_biosynth"/>
    <property type="match status" value="1"/>
</dbReference>
<dbReference type="PANTHER" id="PTHR10192">
    <property type="entry name" value="MOLYBDOPTERIN BIOSYNTHESIS PROTEIN"/>
    <property type="match status" value="1"/>
</dbReference>
<evidence type="ECO:0000313" key="7">
    <source>
        <dbReference type="Proteomes" id="UP001595583"/>
    </source>
</evidence>
<dbReference type="InterPro" id="IPR005110">
    <property type="entry name" value="MoeA_linker/N"/>
</dbReference>
<evidence type="ECO:0000256" key="1">
    <source>
        <dbReference type="ARBA" id="ARBA00002901"/>
    </source>
</evidence>
<dbReference type="InterPro" id="IPR036688">
    <property type="entry name" value="MoeA_C_domain_IV_sf"/>
</dbReference>
<comment type="caution">
    <text evidence="6">The sequence shown here is derived from an EMBL/GenBank/DDBJ whole genome shotgun (WGS) entry which is preliminary data.</text>
</comment>
<dbReference type="EC" id="2.10.1.1" evidence="4"/>
<dbReference type="SUPFAM" id="SSF53218">
    <property type="entry name" value="Molybdenum cofactor biosynthesis proteins"/>
    <property type="match status" value="1"/>
</dbReference>
<feature type="domain" description="MoaB/Mog" evidence="5">
    <location>
        <begin position="161"/>
        <end position="295"/>
    </location>
</feature>
<dbReference type="InterPro" id="IPR038987">
    <property type="entry name" value="MoeA-like"/>
</dbReference>
<organism evidence="6 7">
    <name type="scientific">Aquamicrobium soli</name>
    <dbReference type="NCBI Taxonomy" id="1811518"/>
    <lineage>
        <taxon>Bacteria</taxon>
        <taxon>Pseudomonadati</taxon>
        <taxon>Pseudomonadota</taxon>
        <taxon>Alphaproteobacteria</taxon>
        <taxon>Hyphomicrobiales</taxon>
        <taxon>Phyllobacteriaceae</taxon>
        <taxon>Aquamicrobium</taxon>
    </lineage>
</organism>
<comment type="catalytic activity">
    <reaction evidence="3">
        <text>adenylyl-molybdopterin + molybdate = Mo-molybdopterin + AMP + H(+)</text>
        <dbReference type="Rhea" id="RHEA:35047"/>
        <dbReference type="ChEBI" id="CHEBI:15378"/>
        <dbReference type="ChEBI" id="CHEBI:36264"/>
        <dbReference type="ChEBI" id="CHEBI:62727"/>
        <dbReference type="ChEBI" id="CHEBI:71302"/>
        <dbReference type="ChEBI" id="CHEBI:456215"/>
        <dbReference type="EC" id="2.10.1.1"/>
    </reaction>
</comment>
<dbReference type="InterPro" id="IPR036135">
    <property type="entry name" value="MoeA_linker/N_sf"/>
</dbReference>
<comment type="similarity">
    <text evidence="2 4">Belongs to the MoeA family.</text>
</comment>
<evidence type="ECO:0000313" key="6">
    <source>
        <dbReference type="EMBL" id="MFC3206351.1"/>
    </source>
</evidence>
<dbReference type="PANTHER" id="PTHR10192:SF5">
    <property type="entry name" value="GEPHYRIN"/>
    <property type="match status" value="1"/>
</dbReference>
<dbReference type="SUPFAM" id="SSF63867">
    <property type="entry name" value="MoeA C-terminal domain-like"/>
    <property type="match status" value="1"/>
</dbReference>
<keyword evidence="7" id="KW-1185">Reference proteome</keyword>
<evidence type="ECO:0000256" key="3">
    <source>
        <dbReference type="ARBA" id="ARBA00047317"/>
    </source>
</evidence>
<keyword evidence="4" id="KW-0460">Magnesium</keyword>
<dbReference type="Pfam" id="PF00994">
    <property type="entry name" value="MoCF_biosynth"/>
    <property type="match status" value="1"/>
</dbReference>
<dbReference type="Gene3D" id="2.170.190.11">
    <property type="entry name" value="Molybdopterin biosynthesis moea protein, domain 3"/>
    <property type="match status" value="1"/>
</dbReference>
<keyword evidence="4" id="KW-0479">Metal-binding</keyword>
<dbReference type="Gene3D" id="3.90.105.10">
    <property type="entry name" value="Molybdopterin biosynthesis moea protein, domain 2"/>
    <property type="match status" value="1"/>
</dbReference>
<dbReference type="SUPFAM" id="SSF63882">
    <property type="entry name" value="MoeA N-terminal region -like"/>
    <property type="match status" value="1"/>
</dbReference>
<sequence length="376" mass="38397">MMRTHQPTGTLTSLEAALAALLEGVGPVASRLVPLEEALGRVAAGTPPVASPLPPRDTAAIDGWACRALDLVGASGYSPVALPAAPAWVEAGDAMPQGCDCVLHVDLIDCDGPLSFAVGEAAPGQGVRRVGEDMAAHRPPVVEGEVIGAADLLVARKMRLSELAVRSPRVRVIDVAAANGETFSARFIAESVAASNATVTAIETVTRDAASVTAALAGEACDLLLLVGGTGDGRTDMTARALAQGGVLVAHRVAVRAGETTAIGRLGSTPLVALAGLPDHVFAGFLAFVQPALDRLSGRARRVSLTLPIARKIASRVGLAEIVLLAREKDNWVPLAVGDLSLEAMRLADAWLAVPGDSEGYAAGTPVAATLLRSPN</sequence>
<dbReference type="EMBL" id="JBHRTK010000010">
    <property type="protein sequence ID" value="MFC3206351.1"/>
    <property type="molecule type" value="Genomic_DNA"/>
</dbReference>
<evidence type="ECO:0000259" key="5">
    <source>
        <dbReference type="SMART" id="SM00852"/>
    </source>
</evidence>
<dbReference type="Proteomes" id="UP001595583">
    <property type="component" value="Unassembled WGS sequence"/>
</dbReference>
<keyword evidence="4" id="KW-0501">Molybdenum cofactor biosynthesis</keyword>
<dbReference type="Pfam" id="PF03453">
    <property type="entry name" value="MoeA_N"/>
    <property type="match status" value="1"/>
</dbReference>
<evidence type="ECO:0000256" key="2">
    <source>
        <dbReference type="ARBA" id="ARBA00010763"/>
    </source>
</evidence>
<comment type="pathway">
    <text evidence="4">Cofactor biosynthesis; molybdopterin biosynthesis.</text>
</comment>
<accession>A0ABV7KBI7</accession>
<protein>
    <recommendedName>
        <fullName evidence="4">Molybdopterin molybdenumtransferase</fullName>
        <ecNumber evidence="4">2.10.1.1</ecNumber>
    </recommendedName>
</protein>
<keyword evidence="4" id="KW-0808">Transferase</keyword>
<name>A0ABV7KBI7_9HYPH</name>
<gene>
    <name evidence="6" type="ORF">ACFOHJ_09040</name>
</gene>
<evidence type="ECO:0000256" key="4">
    <source>
        <dbReference type="RuleBase" id="RU365090"/>
    </source>
</evidence>
<comment type="function">
    <text evidence="1 4">Catalyzes the insertion of molybdate into adenylated molybdopterin with the concomitant release of AMP.</text>
</comment>
<comment type="cofactor">
    <cofactor evidence="4">
        <name>Mg(2+)</name>
        <dbReference type="ChEBI" id="CHEBI:18420"/>
    </cofactor>
</comment>
<proteinExistence type="inferred from homology"/>
<reference evidence="7" key="1">
    <citation type="journal article" date="2019" name="Int. J. Syst. Evol. Microbiol.">
        <title>The Global Catalogue of Microorganisms (GCM) 10K type strain sequencing project: providing services to taxonomists for standard genome sequencing and annotation.</title>
        <authorList>
            <consortium name="The Broad Institute Genomics Platform"/>
            <consortium name="The Broad Institute Genome Sequencing Center for Infectious Disease"/>
            <person name="Wu L."/>
            <person name="Ma J."/>
        </authorList>
    </citation>
    <scope>NUCLEOTIDE SEQUENCE [LARGE SCALE GENOMIC DNA]</scope>
    <source>
        <strain evidence="7">KCTC 52165</strain>
    </source>
</reference>
<dbReference type="InterPro" id="IPR036425">
    <property type="entry name" value="MoaB/Mog-like_dom_sf"/>
</dbReference>
<dbReference type="RefSeq" id="WP_378220162.1">
    <property type="nucleotide sequence ID" value="NZ_JBHRTK010000010.1"/>
</dbReference>
<dbReference type="InterPro" id="IPR001453">
    <property type="entry name" value="MoaB/Mog_dom"/>
</dbReference>
<dbReference type="Gene3D" id="2.40.340.10">
    <property type="entry name" value="MoeA, C-terminal, domain IV"/>
    <property type="match status" value="1"/>
</dbReference>